<feature type="transmembrane region" description="Helical" evidence="1">
    <location>
        <begin position="110"/>
        <end position="133"/>
    </location>
</feature>
<dbReference type="EMBL" id="JAGSND010000028">
    <property type="protein sequence ID" value="MBR0600428.1"/>
    <property type="molecule type" value="Genomic_DNA"/>
</dbReference>
<comment type="caution">
    <text evidence="2">The sequence shown here is derived from an EMBL/GenBank/DDBJ whole genome shotgun (WGS) entry which is preliminary data.</text>
</comment>
<feature type="transmembrane region" description="Helical" evidence="1">
    <location>
        <begin position="48"/>
        <end position="67"/>
    </location>
</feature>
<dbReference type="InterPro" id="IPR030949">
    <property type="entry name" value="ECF_S_folate_fam"/>
</dbReference>
<proteinExistence type="predicted"/>
<keyword evidence="1" id="KW-1133">Transmembrane helix</keyword>
<evidence type="ECO:0000313" key="3">
    <source>
        <dbReference type="Proteomes" id="UP000675664"/>
    </source>
</evidence>
<dbReference type="AlphaFoldDB" id="A0A8J8B325"/>
<evidence type="ECO:0000256" key="1">
    <source>
        <dbReference type="SAM" id="Phobius"/>
    </source>
</evidence>
<feature type="transmembrane region" description="Helical" evidence="1">
    <location>
        <begin position="139"/>
        <end position="165"/>
    </location>
</feature>
<feature type="transmembrane region" description="Helical" evidence="1">
    <location>
        <begin position="79"/>
        <end position="98"/>
    </location>
</feature>
<keyword evidence="1" id="KW-0472">Membrane</keyword>
<protein>
    <submittedName>
        <fullName evidence="2">Folate family ECF transporter S component</fullName>
    </submittedName>
</protein>
<keyword evidence="3" id="KW-1185">Reference proteome</keyword>
<reference evidence="2" key="2">
    <citation type="submission" date="2021-04" db="EMBL/GenBank/DDBJ databases">
        <authorList>
            <person name="Liu J."/>
        </authorList>
    </citation>
    <scope>NUCLEOTIDE SEQUENCE</scope>
    <source>
        <strain evidence="2">BAD-6</strain>
    </source>
</reference>
<gene>
    <name evidence="2" type="ORF">KCX82_21395</name>
</gene>
<dbReference type="GO" id="GO:0022857">
    <property type="term" value="F:transmembrane transporter activity"/>
    <property type="evidence" value="ECO:0007669"/>
    <property type="project" value="InterPro"/>
</dbReference>
<accession>A0A8J8B325</accession>
<sequence length="173" mass="18652">MSLKLSTKNLMLLALFAAISIILTRFLSFYLPILAVNTVRISLGNIPIALAGLLLGPIGGAITGIVADLIGATMFSGLGYFPGFTLSAALVGFIPGILKSRIGESITFGKVLVIILITEVITSIGLNTLWLTILTHVNYLVLVIPRAGITLGMSLVYSWIIYVLYKRLHRELH</sequence>
<dbReference type="Proteomes" id="UP000675664">
    <property type="component" value="Unassembled WGS sequence"/>
</dbReference>
<feature type="transmembrane region" description="Helical" evidence="1">
    <location>
        <begin position="12"/>
        <end position="36"/>
    </location>
</feature>
<dbReference type="Gene3D" id="1.10.1760.20">
    <property type="match status" value="1"/>
</dbReference>
<dbReference type="Pfam" id="PF12822">
    <property type="entry name" value="ECF_trnsprt"/>
    <property type="match status" value="1"/>
</dbReference>
<dbReference type="NCBIfam" id="TIGR04518">
    <property type="entry name" value="ECF_S_folT_fam"/>
    <property type="match status" value="1"/>
</dbReference>
<name>A0A8J8B325_9FIRM</name>
<evidence type="ECO:0000313" key="2">
    <source>
        <dbReference type="EMBL" id="MBR0600428.1"/>
    </source>
</evidence>
<organism evidence="2 3">
    <name type="scientific">Sinanaerobacter chloroacetimidivorans</name>
    <dbReference type="NCBI Taxonomy" id="2818044"/>
    <lineage>
        <taxon>Bacteria</taxon>
        <taxon>Bacillati</taxon>
        <taxon>Bacillota</taxon>
        <taxon>Clostridia</taxon>
        <taxon>Peptostreptococcales</taxon>
        <taxon>Anaerovoracaceae</taxon>
        <taxon>Sinanaerobacter</taxon>
    </lineage>
</organism>
<reference evidence="2" key="1">
    <citation type="submission" date="2021-04" db="EMBL/GenBank/DDBJ databases">
        <title>Sinoanaerobacter chloroacetimidivorans sp. nov., an obligate anaerobic bacterium isolated from anaerobic sludge.</title>
        <authorList>
            <person name="Bao Y."/>
        </authorList>
    </citation>
    <scope>NUCLEOTIDE SEQUENCE</scope>
    <source>
        <strain evidence="2">BAD-6</strain>
    </source>
</reference>
<dbReference type="InterPro" id="IPR024529">
    <property type="entry name" value="ECF_trnsprt_substrate-spec"/>
</dbReference>
<dbReference type="RefSeq" id="WP_227020545.1">
    <property type="nucleotide sequence ID" value="NZ_JAGSND010000028.1"/>
</dbReference>
<keyword evidence="1" id="KW-0812">Transmembrane</keyword>